<keyword evidence="16" id="KW-1185">Reference proteome</keyword>
<dbReference type="InterPro" id="IPR003660">
    <property type="entry name" value="HAMP_dom"/>
</dbReference>
<name>A0A3G3K510_9BACL</name>
<dbReference type="FunFam" id="3.30.565.10:FF:000006">
    <property type="entry name" value="Sensor histidine kinase WalK"/>
    <property type="match status" value="1"/>
</dbReference>
<dbReference type="Gene3D" id="1.10.287.130">
    <property type="match status" value="1"/>
</dbReference>
<dbReference type="KEGG" id="coh:EAV92_08055"/>
<keyword evidence="6" id="KW-0808">Transferase</keyword>
<keyword evidence="8 15" id="KW-0418">Kinase</keyword>
<organism evidence="15 16">
    <name type="scientific">Cohnella candidum</name>
    <dbReference type="NCBI Taxonomy" id="2674991"/>
    <lineage>
        <taxon>Bacteria</taxon>
        <taxon>Bacillati</taxon>
        <taxon>Bacillota</taxon>
        <taxon>Bacilli</taxon>
        <taxon>Bacillales</taxon>
        <taxon>Paenibacillaceae</taxon>
        <taxon>Cohnella</taxon>
    </lineage>
</organism>
<protein>
    <recommendedName>
        <fullName evidence="3">histidine kinase</fullName>
        <ecNumber evidence="3">2.7.13.3</ecNumber>
    </recommendedName>
</protein>
<evidence type="ECO:0000256" key="12">
    <source>
        <dbReference type="SAM" id="Phobius"/>
    </source>
</evidence>
<evidence type="ECO:0000256" key="2">
    <source>
        <dbReference type="ARBA" id="ARBA00004651"/>
    </source>
</evidence>
<evidence type="ECO:0000313" key="16">
    <source>
        <dbReference type="Proteomes" id="UP000269097"/>
    </source>
</evidence>
<dbReference type="CDD" id="cd06225">
    <property type="entry name" value="HAMP"/>
    <property type="match status" value="1"/>
</dbReference>
<keyword evidence="4" id="KW-1003">Cell membrane</keyword>
<proteinExistence type="predicted"/>
<dbReference type="AlphaFoldDB" id="A0A3G3K510"/>
<evidence type="ECO:0000256" key="5">
    <source>
        <dbReference type="ARBA" id="ARBA00022553"/>
    </source>
</evidence>
<evidence type="ECO:0000256" key="3">
    <source>
        <dbReference type="ARBA" id="ARBA00012438"/>
    </source>
</evidence>
<evidence type="ECO:0000256" key="11">
    <source>
        <dbReference type="ARBA" id="ARBA00023136"/>
    </source>
</evidence>
<dbReference type="SMART" id="SM00388">
    <property type="entry name" value="HisKA"/>
    <property type="match status" value="1"/>
</dbReference>
<dbReference type="PRINTS" id="PR00344">
    <property type="entry name" value="BCTRLSENSOR"/>
</dbReference>
<evidence type="ECO:0000256" key="4">
    <source>
        <dbReference type="ARBA" id="ARBA00022475"/>
    </source>
</evidence>
<dbReference type="SUPFAM" id="SSF55874">
    <property type="entry name" value="ATPase domain of HSP90 chaperone/DNA topoisomerase II/histidine kinase"/>
    <property type="match status" value="1"/>
</dbReference>
<evidence type="ECO:0000256" key="9">
    <source>
        <dbReference type="ARBA" id="ARBA00022840"/>
    </source>
</evidence>
<dbReference type="SUPFAM" id="SSF47384">
    <property type="entry name" value="Homodimeric domain of signal transducing histidine kinase"/>
    <property type="match status" value="1"/>
</dbReference>
<dbReference type="InterPro" id="IPR050736">
    <property type="entry name" value="Sensor_HK_Regulatory"/>
</dbReference>
<feature type="transmembrane region" description="Helical" evidence="12">
    <location>
        <begin position="20"/>
        <end position="41"/>
    </location>
</feature>
<evidence type="ECO:0000256" key="10">
    <source>
        <dbReference type="ARBA" id="ARBA00023012"/>
    </source>
</evidence>
<evidence type="ECO:0000256" key="1">
    <source>
        <dbReference type="ARBA" id="ARBA00000085"/>
    </source>
</evidence>
<dbReference type="InterPro" id="IPR003661">
    <property type="entry name" value="HisK_dim/P_dom"/>
</dbReference>
<keyword evidence="12" id="KW-1133">Transmembrane helix</keyword>
<dbReference type="PROSITE" id="PS50885">
    <property type="entry name" value="HAMP"/>
    <property type="match status" value="1"/>
</dbReference>
<dbReference type="Gene3D" id="6.10.340.10">
    <property type="match status" value="1"/>
</dbReference>
<dbReference type="InterPro" id="IPR036890">
    <property type="entry name" value="HATPase_C_sf"/>
</dbReference>
<dbReference type="Proteomes" id="UP000269097">
    <property type="component" value="Chromosome"/>
</dbReference>
<keyword evidence="7" id="KW-0547">Nucleotide-binding</keyword>
<evidence type="ECO:0000259" key="14">
    <source>
        <dbReference type="PROSITE" id="PS50885"/>
    </source>
</evidence>
<dbReference type="GO" id="GO:0005886">
    <property type="term" value="C:plasma membrane"/>
    <property type="evidence" value="ECO:0007669"/>
    <property type="project" value="UniProtKB-SubCell"/>
</dbReference>
<dbReference type="InterPro" id="IPR004358">
    <property type="entry name" value="Sig_transdc_His_kin-like_C"/>
</dbReference>
<keyword evidence="5" id="KW-0597">Phosphoprotein</keyword>
<dbReference type="InterPro" id="IPR005467">
    <property type="entry name" value="His_kinase_dom"/>
</dbReference>
<dbReference type="Pfam" id="PF02518">
    <property type="entry name" value="HATPase_c"/>
    <property type="match status" value="1"/>
</dbReference>
<gene>
    <name evidence="15" type="ORF">EAV92_08055</name>
</gene>
<dbReference type="GO" id="GO:0005524">
    <property type="term" value="F:ATP binding"/>
    <property type="evidence" value="ECO:0007669"/>
    <property type="project" value="UniProtKB-KW"/>
</dbReference>
<evidence type="ECO:0000256" key="6">
    <source>
        <dbReference type="ARBA" id="ARBA00022679"/>
    </source>
</evidence>
<dbReference type="CDD" id="cd00082">
    <property type="entry name" value="HisKA"/>
    <property type="match status" value="1"/>
</dbReference>
<dbReference type="FunFam" id="1.10.287.130:FF:000001">
    <property type="entry name" value="Two-component sensor histidine kinase"/>
    <property type="match status" value="1"/>
</dbReference>
<evidence type="ECO:0000259" key="13">
    <source>
        <dbReference type="PROSITE" id="PS50109"/>
    </source>
</evidence>
<dbReference type="InterPro" id="IPR036097">
    <property type="entry name" value="HisK_dim/P_sf"/>
</dbReference>
<evidence type="ECO:0000313" key="15">
    <source>
        <dbReference type="EMBL" id="AYQ75548.1"/>
    </source>
</evidence>
<comment type="catalytic activity">
    <reaction evidence="1">
        <text>ATP + protein L-histidine = ADP + protein N-phospho-L-histidine.</text>
        <dbReference type="EC" id="2.7.13.3"/>
    </reaction>
</comment>
<dbReference type="Gene3D" id="3.30.565.10">
    <property type="entry name" value="Histidine kinase-like ATPase, C-terminal domain"/>
    <property type="match status" value="1"/>
</dbReference>
<feature type="domain" description="HAMP" evidence="14">
    <location>
        <begin position="56"/>
        <end position="99"/>
    </location>
</feature>
<dbReference type="SUPFAM" id="SSF158472">
    <property type="entry name" value="HAMP domain-like"/>
    <property type="match status" value="1"/>
</dbReference>
<dbReference type="EC" id="2.7.13.3" evidence="3"/>
<dbReference type="InterPro" id="IPR003594">
    <property type="entry name" value="HATPase_dom"/>
</dbReference>
<dbReference type="PROSITE" id="PS50109">
    <property type="entry name" value="HIS_KIN"/>
    <property type="match status" value="1"/>
</dbReference>
<reference evidence="15 16" key="1">
    <citation type="submission" date="2018-10" db="EMBL/GenBank/DDBJ databases">
        <title>Genome Sequence of Cohnella sp.</title>
        <authorList>
            <person name="Srinivasan S."/>
            <person name="Kim M.K."/>
        </authorList>
    </citation>
    <scope>NUCLEOTIDE SEQUENCE [LARGE SCALE GENOMIC DNA]</scope>
    <source>
        <strain evidence="15 16">18JY8-7</strain>
    </source>
</reference>
<accession>A0A3G3K510</accession>
<keyword evidence="11 12" id="KW-0472">Membrane</keyword>
<keyword evidence="9" id="KW-0067">ATP-binding</keyword>
<keyword evidence="12" id="KW-0812">Transmembrane</keyword>
<evidence type="ECO:0000256" key="8">
    <source>
        <dbReference type="ARBA" id="ARBA00022777"/>
    </source>
</evidence>
<dbReference type="CDD" id="cd00075">
    <property type="entry name" value="HATPase"/>
    <property type="match status" value="1"/>
</dbReference>
<dbReference type="EMBL" id="CP033433">
    <property type="protein sequence ID" value="AYQ75548.1"/>
    <property type="molecule type" value="Genomic_DNA"/>
</dbReference>
<evidence type="ECO:0000256" key="7">
    <source>
        <dbReference type="ARBA" id="ARBA00022741"/>
    </source>
</evidence>
<feature type="domain" description="Histidine kinase" evidence="13">
    <location>
        <begin position="107"/>
        <end position="322"/>
    </location>
</feature>
<dbReference type="SMART" id="SM00387">
    <property type="entry name" value="HATPase_c"/>
    <property type="match status" value="1"/>
</dbReference>
<sequence>MSLIYRTWFPDIGHTIGRQLLTAFLMVNLLGLVILMIRFIFDPGRQQITLFMNWIEAMRKIAKGEFDVTLESDPRKLGQLGILVRNFNQMADNLSQMEKMRQEFISNVSHEFQSPLTSIGGFARALRSEDLPAETRLHYLRIIESESARLSKLSDNLLKLTSLESNKHPFESKPYRLDRQLRRSILACEPQWRAKRLELDVELQETTISADEDLLSQVWQNLLHNAVKFTPEGGTIRVALEERDGRVLAEITDTGIGVSDEDLPHLFERFFKADKARSSASGGSGLGLSIVKKIVDMHGGEVSACSRAGEGTSFRVELPKEAIPPAGSLQGQGTSAQ</sequence>
<comment type="subcellular location">
    <subcellularLocation>
        <location evidence="2">Cell membrane</location>
        <topology evidence="2">Multi-pass membrane protein</topology>
    </subcellularLocation>
</comment>
<dbReference type="GO" id="GO:0000155">
    <property type="term" value="F:phosphorelay sensor kinase activity"/>
    <property type="evidence" value="ECO:0007669"/>
    <property type="project" value="InterPro"/>
</dbReference>
<dbReference type="PANTHER" id="PTHR43711">
    <property type="entry name" value="TWO-COMPONENT HISTIDINE KINASE"/>
    <property type="match status" value="1"/>
</dbReference>
<dbReference type="PANTHER" id="PTHR43711:SF1">
    <property type="entry name" value="HISTIDINE KINASE 1"/>
    <property type="match status" value="1"/>
</dbReference>
<dbReference type="Pfam" id="PF00512">
    <property type="entry name" value="HisKA"/>
    <property type="match status" value="1"/>
</dbReference>
<keyword evidence="10" id="KW-0902">Two-component regulatory system</keyword>